<keyword evidence="1" id="KW-0472">Membrane</keyword>
<protein>
    <recommendedName>
        <fullName evidence="2">Neurotransmitter-gated ion-channel transmembrane domain-containing protein</fullName>
    </recommendedName>
</protein>
<dbReference type="GO" id="GO:1902476">
    <property type="term" value="P:chloride transmembrane transport"/>
    <property type="evidence" value="ECO:0000318"/>
    <property type="project" value="GO_Central"/>
</dbReference>
<dbReference type="PaxDb" id="6945-B7QC56"/>
<organism>
    <name type="scientific">Ixodes scapularis</name>
    <name type="common">Black-legged tick</name>
    <name type="synonym">Deer tick</name>
    <dbReference type="NCBI Taxonomy" id="6945"/>
    <lineage>
        <taxon>Eukaryota</taxon>
        <taxon>Metazoa</taxon>
        <taxon>Ecdysozoa</taxon>
        <taxon>Arthropoda</taxon>
        <taxon>Chelicerata</taxon>
        <taxon>Arachnida</taxon>
        <taxon>Acari</taxon>
        <taxon>Parasitiformes</taxon>
        <taxon>Ixodida</taxon>
        <taxon>Ixodoidea</taxon>
        <taxon>Ixodidae</taxon>
        <taxon>Ixodinae</taxon>
        <taxon>Ixodes</taxon>
    </lineage>
</organism>
<dbReference type="STRING" id="6945.B7QC56"/>
<dbReference type="InParanoid" id="B7QC56"/>
<evidence type="ECO:0000256" key="1">
    <source>
        <dbReference type="SAM" id="Phobius"/>
    </source>
</evidence>
<proteinExistence type="predicted"/>
<dbReference type="SUPFAM" id="SSF90112">
    <property type="entry name" value="Neurotransmitter-gated ion-channel transmembrane pore"/>
    <property type="match status" value="1"/>
</dbReference>
<dbReference type="Gene3D" id="1.20.58.390">
    <property type="entry name" value="Neurotransmitter-gated ion-channel transmembrane domain"/>
    <property type="match status" value="2"/>
</dbReference>
<dbReference type="GO" id="GO:0098794">
    <property type="term" value="C:postsynapse"/>
    <property type="evidence" value="ECO:0007669"/>
    <property type="project" value="GOC"/>
</dbReference>
<dbReference type="HOGENOM" id="CLU_010920_4_4_1"/>
<name>B7QC56_IXOSC</name>
<dbReference type="PANTHER" id="PTHR18945">
    <property type="entry name" value="NEUROTRANSMITTER GATED ION CHANNEL"/>
    <property type="match status" value="1"/>
</dbReference>
<dbReference type="EnsemblMetazoa" id="ISCW022869-RA">
    <property type="protein sequence ID" value="ISCW022869-PA"/>
    <property type="gene ID" value="ISCW022869"/>
</dbReference>
<dbReference type="VEuPathDB" id="VectorBase:ISCI022869"/>
<keyword evidence="5" id="KW-1185">Reference proteome</keyword>
<dbReference type="EMBL" id="ABJB010816989">
    <property type="status" value="NOT_ANNOTATED_CDS"/>
    <property type="molecule type" value="Genomic_DNA"/>
</dbReference>
<feature type="domain" description="Neurotransmitter-gated ion-channel transmembrane" evidence="2">
    <location>
        <begin position="68"/>
        <end position="108"/>
    </location>
</feature>
<gene>
    <name evidence="3" type="ORF">IscW_ISCW022869</name>
</gene>
<dbReference type="InterPro" id="IPR036719">
    <property type="entry name" value="Neuro-gated_channel_TM_sf"/>
</dbReference>
<evidence type="ECO:0000259" key="2">
    <source>
        <dbReference type="Pfam" id="PF02932"/>
    </source>
</evidence>
<dbReference type="GO" id="GO:0005231">
    <property type="term" value="F:excitatory extracellular ligand-gated monoatomic ion channel activity"/>
    <property type="evidence" value="ECO:0000318"/>
    <property type="project" value="GO_Central"/>
</dbReference>
<feature type="transmembrane region" description="Helical" evidence="1">
    <location>
        <begin position="177"/>
        <end position="197"/>
    </location>
</feature>
<dbReference type="Pfam" id="PF02932">
    <property type="entry name" value="Neur_chan_memb"/>
    <property type="match status" value="1"/>
</dbReference>
<dbReference type="OrthoDB" id="6435124at2759"/>
<evidence type="ECO:0000313" key="4">
    <source>
        <dbReference type="EnsemblMetazoa" id="ISCW022869-PA"/>
    </source>
</evidence>
<dbReference type="GO" id="GO:0016020">
    <property type="term" value="C:membrane"/>
    <property type="evidence" value="ECO:0007669"/>
    <property type="project" value="InterPro"/>
</dbReference>
<dbReference type="AlphaFoldDB" id="B7QC56"/>
<dbReference type="InterPro" id="IPR006201">
    <property type="entry name" value="Neur_channel"/>
</dbReference>
<evidence type="ECO:0000313" key="5">
    <source>
        <dbReference type="Proteomes" id="UP000001555"/>
    </source>
</evidence>
<dbReference type="Proteomes" id="UP000001555">
    <property type="component" value="Unassembled WGS sequence"/>
</dbReference>
<dbReference type="GO" id="GO:0004888">
    <property type="term" value="F:transmembrane signaling receptor activity"/>
    <property type="evidence" value="ECO:0007669"/>
    <property type="project" value="InterPro"/>
</dbReference>
<dbReference type="EMBL" id="DS905169">
    <property type="protein sequence ID" value="EEC16443.1"/>
    <property type="molecule type" value="Genomic_DNA"/>
</dbReference>
<dbReference type="EMBL" id="ABJB010011365">
    <property type="status" value="NOT_ANNOTATED_CDS"/>
    <property type="molecule type" value="Genomic_DNA"/>
</dbReference>
<evidence type="ECO:0000313" key="3">
    <source>
        <dbReference type="EMBL" id="EEC16443.1"/>
    </source>
</evidence>
<dbReference type="VEuPathDB" id="VectorBase:ISCW022869"/>
<reference evidence="4" key="2">
    <citation type="submission" date="2020-05" db="UniProtKB">
        <authorList>
            <consortium name="EnsemblMetazoa"/>
        </authorList>
    </citation>
    <scope>IDENTIFICATION</scope>
    <source>
        <strain evidence="4">wikel</strain>
    </source>
</reference>
<keyword evidence="1" id="KW-1133">Transmembrane helix</keyword>
<keyword evidence="1" id="KW-0812">Transmembrane</keyword>
<dbReference type="EMBL" id="ABJB010395024">
    <property type="status" value="NOT_ANNOTATED_CDS"/>
    <property type="molecule type" value="Genomic_DNA"/>
</dbReference>
<dbReference type="GO" id="GO:0005254">
    <property type="term" value="F:chloride channel activity"/>
    <property type="evidence" value="ECO:0007669"/>
    <property type="project" value="UniProtKB-ARBA"/>
</dbReference>
<dbReference type="InterPro" id="IPR038050">
    <property type="entry name" value="Neuro_actylchol_rec"/>
</dbReference>
<accession>B7QC56</accession>
<dbReference type="VEuPathDB" id="VectorBase:ISCP_006225"/>
<sequence>MTELSWQGGVQEGPSDAIEYVDRIEPLQFRIKAPLAYRYSEVFLGENYTHLLVNFTFERRLTASIVNTYIPSGLVVVLSWLSFWLDVHAVQGRITLGVTAILTLTTQGQQVRASEGEEDITDDEILGSALSGASTVTQNTNQRKPESASLAFWNVVLSKLRYLEMTSSNIFDSVSRLLFPAAFILFMISYWAHYLSFDRG</sequence>
<dbReference type="InterPro" id="IPR006028">
    <property type="entry name" value="GABAA/Glycine_rcpt"/>
</dbReference>
<dbReference type="InterPro" id="IPR006029">
    <property type="entry name" value="Neurotrans-gated_channel_TM"/>
</dbReference>
<dbReference type="PRINTS" id="PR00253">
    <property type="entry name" value="GABAARECEPTR"/>
</dbReference>
<dbReference type="GO" id="GO:0099095">
    <property type="term" value="F:ligand-gated monoatomic anion channel activity"/>
    <property type="evidence" value="ECO:0007669"/>
    <property type="project" value="UniProtKB-ARBA"/>
</dbReference>
<dbReference type="EMBL" id="ABJB010245847">
    <property type="status" value="NOT_ANNOTATED_CDS"/>
    <property type="molecule type" value="Genomic_DNA"/>
</dbReference>
<reference evidence="3 5" key="1">
    <citation type="submission" date="2008-03" db="EMBL/GenBank/DDBJ databases">
        <title>Annotation of Ixodes scapularis.</title>
        <authorList>
            <consortium name="Ixodes scapularis Genome Project Consortium"/>
            <person name="Caler E."/>
            <person name="Hannick L.I."/>
            <person name="Bidwell S."/>
            <person name="Joardar V."/>
            <person name="Thiagarajan M."/>
            <person name="Amedeo P."/>
            <person name="Galinsky K.J."/>
            <person name="Schobel S."/>
            <person name="Inman J."/>
            <person name="Hostetler J."/>
            <person name="Miller J."/>
            <person name="Hammond M."/>
            <person name="Megy K."/>
            <person name="Lawson D."/>
            <person name="Kodira C."/>
            <person name="Sutton G."/>
            <person name="Meyer J."/>
            <person name="Hill C.A."/>
            <person name="Birren B."/>
            <person name="Nene V."/>
            <person name="Collins F."/>
            <person name="Alarcon-Chaidez F."/>
            <person name="Wikel S."/>
            <person name="Strausberg R."/>
        </authorList>
    </citation>
    <scope>NUCLEOTIDE SEQUENCE [LARGE SCALE GENOMIC DNA]</scope>
    <source>
        <strain evidence="5">Wikel</strain>
        <strain evidence="3">Wikel colony</strain>
    </source>
</reference>